<dbReference type="Pfam" id="PF00440">
    <property type="entry name" value="TetR_N"/>
    <property type="match status" value="1"/>
</dbReference>
<organism evidence="4 5">
    <name type="scientific">Anaerovirgula multivorans</name>
    <dbReference type="NCBI Taxonomy" id="312168"/>
    <lineage>
        <taxon>Bacteria</taxon>
        <taxon>Bacillati</taxon>
        <taxon>Bacillota</taxon>
        <taxon>Clostridia</taxon>
        <taxon>Peptostreptococcales</taxon>
        <taxon>Natronincolaceae</taxon>
        <taxon>Anaerovirgula</taxon>
    </lineage>
</organism>
<evidence type="ECO:0000313" key="5">
    <source>
        <dbReference type="Proteomes" id="UP000198304"/>
    </source>
</evidence>
<dbReference type="SUPFAM" id="SSF46689">
    <property type="entry name" value="Homeodomain-like"/>
    <property type="match status" value="1"/>
</dbReference>
<evidence type="ECO:0000256" key="2">
    <source>
        <dbReference type="PROSITE-ProRule" id="PRU00335"/>
    </source>
</evidence>
<keyword evidence="1 2" id="KW-0238">DNA-binding</keyword>
<protein>
    <submittedName>
        <fullName evidence="4">Transcriptional regulator, TetR family</fullName>
    </submittedName>
</protein>
<dbReference type="Proteomes" id="UP000198304">
    <property type="component" value="Unassembled WGS sequence"/>
</dbReference>
<feature type="DNA-binding region" description="H-T-H motif" evidence="2">
    <location>
        <begin position="34"/>
        <end position="53"/>
    </location>
</feature>
<dbReference type="InterPro" id="IPR036271">
    <property type="entry name" value="Tet_transcr_reg_TetR-rel_C_sf"/>
</dbReference>
<dbReference type="InterPro" id="IPR001647">
    <property type="entry name" value="HTH_TetR"/>
</dbReference>
<sequence length="228" mass="26086">MPTQTFFNLPEEKRNKIIESAINEFSTHSYEAASLNKIVEEAGISKGSMYQYFEDKKDLYLYLLDVAGQIKLSYMQGIIDETDDFFTTLEKVIIASSKFNLEHPGLSQLVINMLSGNNDPFPYETFQHLRQTGQNWVTQLITNAQVNNQIRTDLDPSFLAYLVNQMTIDFGNYLMENNNLTHADMLKGKTIPADTIKNATYNFISVLRDGISVRSCEHESNQSNHYNL</sequence>
<keyword evidence="5" id="KW-1185">Reference proteome</keyword>
<dbReference type="PRINTS" id="PR00455">
    <property type="entry name" value="HTHTETR"/>
</dbReference>
<dbReference type="PROSITE" id="PS50977">
    <property type="entry name" value="HTH_TETR_2"/>
    <property type="match status" value="1"/>
</dbReference>
<dbReference type="AlphaFoldDB" id="A0A239J6P2"/>
<dbReference type="InterPro" id="IPR050624">
    <property type="entry name" value="HTH-type_Tx_Regulator"/>
</dbReference>
<dbReference type="PROSITE" id="PS01081">
    <property type="entry name" value="HTH_TETR_1"/>
    <property type="match status" value="1"/>
</dbReference>
<dbReference type="PANTHER" id="PTHR43479">
    <property type="entry name" value="ACREF/ENVCD OPERON REPRESSOR-RELATED"/>
    <property type="match status" value="1"/>
</dbReference>
<evidence type="ECO:0000256" key="1">
    <source>
        <dbReference type="ARBA" id="ARBA00023125"/>
    </source>
</evidence>
<dbReference type="EMBL" id="FZOJ01000033">
    <property type="protein sequence ID" value="SNT00923.1"/>
    <property type="molecule type" value="Genomic_DNA"/>
</dbReference>
<dbReference type="InterPro" id="IPR009057">
    <property type="entry name" value="Homeodomain-like_sf"/>
</dbReference>
<evidence type="ECO:0000313" key="4">
    <source>
        <dbReference type="EMBL" id="SNT00923.1"/>
    </source>
</evidence>
<dbReference type="GO" id="GO:0003677">
    <property type="term" value="F:DNA binding"/>
    <property type="evidence" value="ECO:0007669"/>
    <property type="project" value="UniProtKB-UniRule"/>
</dbReference>
<dbReference type="OrthoDB" id="9812484at2"/>
<dbReference type="SUPFAM" id="SSF48498">
    <property type="entry name" value="Tetracyclin repressor-like, C-terminal domain"/>
    <property type="match status" value="1"/>
</dbReference>
<dbReference type="InterPro" id="IPR023772">
    <property type="entry name" value="DNA-bd_HTH_TetR-type_CS"/>
</dbReference>
<dbReference type="RefSeq" id="WP_089284859.1">
    <property type="nucleotide sequence ID" value="NZ_FZOJ01000033.1"/>
</dbReference>
<dbReference type="Gene3D" id="1.10.357.10">
    <property type="entry name" value="Tetracycline Repressor, domain 2"/>
    <property type="match status" value="1"/>
</dbReference>
<accession>A0A239J6P2</accession>
<feature type="domain" description="HTH tetR-type" evidence="3">
    <location>
        <begin position="11"/>
        <end position="71"/>
    </location>
</feature>
<proteinExistence type="predicted"/>
<dbReference type="PANTHER" id="PTHR43479:SF11">
    <property type="entry name" value="ACREF_ENVCD OPERON REPRESSOR-RELATED"/>
    <property type="match status" value="1"/>
</dbReference>
<gene>
    <name evidence="4" type="ORF">SAMN05446037_103324</name>
</gene>
<reference evidence="4 5" key="1">
    <citation type="submission" date="2017-06" db="EMBL/GenBank/DDBJ databases">
        <authorList>
            <person name="Kim H.J."/>
            <person name="Triplett B.A."/>
        </authorList>
    </citation>
    <scope>NUCLEOTIDE SEQUENCE [LARGE SCALE GENOMIC DNA]</scope>
    <source>
        <strain evidence="4 5">SCA</strain>
    </source>
</reference>
<name>A0A239J6P2_9FIRM</name>
<evidence type="ECO:0000259" key="3">
    <source>
        <dbReference type="PROSITE" id="PS50977"/>
    </source>
</evidence>